<name>A0ABT1QNW5_9GAMM</name>
<keyword evidence="1" id="KW-0732">Signal</keyword>
<feature type="chain" id="PRO_5045759619" description="Sel1 repeat family protein" evidence="1">
    <location>
        <begin position="22"/>
        <end position="310"/>
    </location>
</feature>
<keyword evidence="3" id="KW-1185">Reference proteome</keyword>
<dbReference type="EMBL" id="JANFQO010000001">
    <property type="protein sequence ID" value="MCQ4163395.1"/>
    <property type="molecule type" value="Genomic_DNA"/>
</dbReference>
<organism evidence="2 3">
    <name type="scientific">Tahibacter harae</name>
    <dbReference type="NCBI Taxonomy" id="2963937"/>
    <lineage>
        <taxon>Bacteria</taxon>
        <taxon>Pseudomonadati</taxon>
        <taxon>Pseudomonadota</taxon>
        <taxon>Gammaproteobacteria</taxon>
        <taxon>Lysobacterales</taxon>
        <taxon>Rhodanobacteraceae</taxon>
        <taxon>Tahibacter</taxon>
    </lineage>
</organism>
<dbReference type="InterPro" id="IPR011990">
    <property type="entry name" value="TPR-like_helical_dom_sf"/>
</dbReference>
<evidence type="ECO:0000256" key="1">
    <source>
        <dbReference type="SAM" id="SignalP"/>
    </source>
</evidence>
<protein>
    <recommendedName>
        <fullName evidence="4">Sel1 repeat family protein</fullName>
    </recommendedName>
</protein>
<dbReference type="RefSeq" id="WP_255910510.1">
    <property type="nucleotide sequence ID" value="NZ_JANFQO010000001.1"/>
</dbReference>
<sequence>MRFQARFVFLLAAAAFLAALAYVWLKPAQQGATAAATSAAPPATAAAAVPPPAEPPAAAAAAAAAPEQAASFAERRAVLDQRAAAGDAAAAAELGGILANCWRYVPATQEKIEEAVVNGLAGNVEAPLVAGVPAPPELLLLMLQQSQQELARRCTNLGPRWKWREMAQVPALLERAADAGQVQAMLDYAQHAFIDYGAAAEMLQDADEVKRRKEKARAFLRQALRRGEARALLLQADAYAAGPLENIDPFAAYAYMSAFFASAAAQDWPPRLRELYLQTVAQRLDPAQIAQARERGLQIYQDFQNGVAAP</sequence>
<evidence type="ECO:0000313" key="2">
    <source>
        <dbReference type="EMBL" id="MCQ4163395.1"/>
    </source>
</evidence>
<proteinExistence type="predicted"/>
<dbReference type="Gene3D" id="1.25.40.10">
    <property type="entry name" value="Tetratricopeptide repeat domain"/>
    <property type="match status" value="1"/>
</dbReference>
<evidence type="ECO:0008006" key="4">
    <source>
        <dbReference type="Google" id="ProtNLM"/>
    </source>
</evidence>
<dbReference type="Proteomes" id="UP001165498">
    <property type="component" value="Unassembled WGS sequence"/>
</dbReference>
<reference evidence="2" key="1">
    <citation type="submission" date="2022-07" db="EMBL/GenBank/DDBJ databases">
        <title>Tahibacter sp., a new gammaproteobacterium isolated from the silt sample collected at pig farm.</title>
        <authorList>
            <person name="Chen H."/>
        </authorList>
    </citation>
    <scope>NUCLEOTIDE SEQUENCE</scope>
    <source>
        <strain evidence="2">P2K</strain>
    </source>
</reference>
<feature type="signal peptide" evidence="1">
    <location>
        <begin position="1"/>
        <end position="21"/>
    </location>
</feature>
<accession>A0ABT1QNW5</accession>
<comment type="caution">
    <text evidence="2">The sequence shown here is derived from an EMBL/GenBank/DDBJ whole genome shotgun (WGS) entry which is preliminary data.</text>
</comment>
<gene>
    <name evidence="2" type="ORF">NM961_01600</name>
</gene>
<evidence type="ECO:0000313" key="3">
    <source>
        <dbReference type="Proteomes" id="UP001165498"/>
    </source>
</evidence>